<dbReference type="EMBL" id="CAJVPI010000527">
    <property type="protein sequence ID" value="CAG8546276.1"/>
    <property type="molecule type" value="Genomic_DNA"/>
</dbReference>
<reference evidence="7" key="1">
    <citation type="submission" date="2021-06" db="EMBL/GenBank/DDBJ databases">
        <authorList>
            <person name="Kallberg Y."/>
            <person name="Tangrot J."/>
            <person name="Rosling A."/>
        </authorList>
    </citation>
    <scope>NUCLEOTIDE SEQUENCE</scope>
    <source>
        <strain evidence="7">BR232B</strain>
    </source>
</reference>
<dbReference type="GO" id="GO:0005524">
    <property type="term" value="F:ATP binding"/>
    <property type="evidence" value="ECO:0007669"/>
    <property type="project" value="UniProtKB-KW"/>
</dbReference>
<keyword evidence="2" id="KW-0547">Nucleotide-binding</keyword>
<feature type="domain" description="Protein kinase" evidence="6">
    <location>
        <begin position="1"/>
        <end position="308"/>
    </location>
</feature>
<evidence type="ECO:0000256" key="3">
    <source>
        <dbReference type="ARBA" id="ARBA00022777"/>
    </source>
</evidence>
<dbReference type="InterPro" id="IPR000719">
    <property type="entry name" value="Prot_kinase_dom"/>
</dbReference>
<dbReference type="OrthoDB" id="6718656at2759"/>
<proteinExistence type="predicted"/>
<feature type="compositionally biased region" description="Basic residues" evidence="5">
    <location>
        <begin position="403"/>
        <end position="412"/>
    </location>
</feature>
<evidence type="ECO:0000256" key="4">
    <source>
        <dbReference type="ARBA" id="ARBA00022840"/>
    </source>
</evidence>
<feature type="compositionally biased region" description="Basic and acidic residues" evidence="5">
    <location>
        <begin position="376"/>
        <end position="392"/>
    </location>
</feature>
<dbReference type="Proteomes" id="UP000789739">
    <property type="component" value="Unassembled WGS sequence"/>
</dbReference>
<sequence>MSLDYALILKSLAKEAGISVPANAFQNSSPLRVPGDKRGRCPNCNRPQTTVGWCKPCDTRALRENFDKWTSGNEELDAFIRETQLNASTPFDYMQWIPFDKFTDLKFIAEGGFGSVYSAKSKEWEMVALKFLDNSTHLTSDFLDEKIALFDKIVKGLQEIHDAGLVHRDFHCGNILRHEKLVYVTDLGMCRPVNDTGDTQYGVLPYVAPEVLRREQYTPAADIYSLGMIMWELSSNQPPLADRAHDYSLARDICLGLRPPIIAGTPTGYVAAMLRCWDCDPERRPTAAELLSVSFKWRFLPDGKQPFMGPKKGRRVKTGTPVKSAIGLSKQVHPQAFYTSRLLHFPNLPVPRNSETLSLFDPTTGEIRTMLRKQTSNRDPHSTTHKRDDRTKPSSATSETFARRSHTLHRKGSTLDTIDRGLLGTDNRKESSKYWSIFDDFPKQMEQALFGGAKEKGN</sequence>
<dbReference type="Pfam" id="PF00069">
    <property type="entry name" value="Pkinase"/>
    <property type="match status" value="1"/>
</dbReference>
<dbReference type="GO" id="GO:0004674">
    <property type="term" value="F:protein serine/threonine kinase activity"/>
    <property type="evidence" value="ECO:0007669"/>
    <property type="project" value="TreeGrafter"/>
</dbReference>
<dbReference type="InterPro" id="IPR051681">
    <property type="entry name" value="Ser/Thr_Kinases-Pseudokinases"/>
</dbReference>
<dbReference type="Gene3D" id="1.10.510.10">
    <property type="entry name" value="Transferase(Phosphotransferase) domain 1"/>
    <property type="match status" value="2"/>
</dbReference>
<keyword evidence="8" id="KW-1185">Reference proteome</keyword>
<dbReference type="PANTHER" id="PTHR44329">
    <property type="entry name" value="SERINE/THREONINE-PROTEIN KINASE TNNI3K-RELATED"/>
    <property type="match status" value="1"/>
</dbReference>
<protein>
    <submittedName>
        <fullName evidence="7">5897_t:CDS:1</fullName>
    </submittedName>
</protein>
<dbReference type="PANTHER" id="PTHR44329:SF288">
    <property type="entry name" value="MITOGEN-ACTIVATED PROTEIN KINASE KINASE KINASE 20"/>
    <property type="match status" value="1"/>
</dbReference>
<evidence type="ECO:0000259" key="6">
    <source>
        <dbReference type="PROSITE" id="PS50011"/>
    </source>
</evidence>
<dbReference type="AlphaFoldDB" id="A0A9N9AXJ5"/>
<dbReference type="SUPFAM" id="SSF56112">
    <property type="entry name" value="Protein kinase-like (PK-like)"/>
    <property type="match status" value="1"/>
</dbReference>
<dbReference type="InterPro" id="IPR011009">
    <property type="entry name" value="Kinase-like_dom_sf"/>
</dbReference>
<organism evidence="7 8">
    <name type="scientific">Paraglomus brasilianum</name>
    <dbReference type="NCBI Taxonomy" id="144538"/>
    <lineage>
        <taxon>Eukaryota</taxon>
        <taxon>Fungi</taxon>
        <taxon>Fungi incertae sedis</taxon>
        <taxon>Mucoromycota</taxon>
        <taxon>Glomeromycotina</taxon>
        <taxon>Glomeromycetes</taxon>
        <taxon>Paraglomerales</taxon>
        <taxon>Paraglomeraceae</taxon>
        <taxon>Paraglomus</taxon>
    </lineage>
</organism>
<dbReference type="PROSITE" id="PS50011">
    <property type="entry name" value="PROTEIN_KINASE_DOM"/>
    <property type="match status" value="1"/>
</dbReference>
<evidence type="ECO:0000313" key="7">
    <source>
        <dbReference type="EMBL" id="CAG8546276.1"/>
    </source>
</evidence>
<keyword evidence="4" id="KW-0067">ATP-binding</keyword>
<comment type="caution">
    <text evidence="7">The sequence shown here is derived from an EMBL/GenBank/DDBJ whole genome shotgun (WGS) entry which is preliminary data.</text>
</comment>
<keyword evidence="1" id="KW-0808">Transferase</keyword>
<name>A0A9N9AXJ5_9GLOM</name>
<evidence type="ECO:0000256" key="2">
    <source>
        <dbReference type="ARBA" id="ARBA00022741"/>
    </source>
</evidence>
<evidence type="ECO:0000313" key="8">
    <source>
        <dbReference type="Proteomes" id="UP000789739"/>
    </source>
</evidence>
<evidence type="ECO:0000256" key="5">
    <source>
        <dbReference type="SAM" id="MobiDB-lite"/>
    </source>
</evidence>
<gene>
    <name evidence="7" type="ORF">PBRASI_LOCUS4851</name>
</gene>
<keyword evidence="3" id="KW-0418">Kinase</keyword>
<accession>A0A9N9AXJ5</accession>
<feature type="region of interest" description="Disordered" evidence="5">
    <location>
        <begin position="371"/>
        <end position="423"/>
    </location>
</feature>
<evidence type="ECO:0000256" key="1">
    <source>
        <dbReference type="ARBA" id="ARBA00022679"/>
    </source>
</evidence>